<evidence type="ECO:0000256" key="6">
    <source>
        <dbReference type="ARBA" id="ARBA00023002"/>
    </source>
</evidence>
<dbReference type="RefSeq" id="WP_151864690.1">
    <property type="nucleotide sequence ID" value="NZ_WBZB01000007.1"/>
</dbReference>
<dbReference type="NCBIfam" id="TIGR00069">
    <property type="entry name" value="hisD"/>
    <property type="match status" value="1"/>
</dbReference>
<feature type="binding site" evidence="8 12">
    <location>
        <position position="237"/>
    </location>
    <ligand>
        <name>substrate</name>
    </ligand>
</feature>
<dbReference type="Gene3D" id="3.40.50.1980">
    <property type="entry name" value="Nitrogenase molybdenum iron protein domain"/>
    <property type="match status" value="2"/>
</dbReference>
<feature type="binding site" evidence="8 12">
    <location>
        <position position="259"/>
    </location>
    <ligand>
        <name>substrate</name>
    </ligand>
</feature>
<comment type="catalytic activity">
    <reaction evidence="7 8">
        <text>L-histidinol + 2 NAD(+) + H2O = L-histidine + 2 NADH + 3 H(+)</text>
        <dbReference type="Rhea" id="RHEA:20641"/>
        <dbReference type="ChEBI" id="CHEBI:15377"/>
        <dbReference type="ChEBI" id="CHEBI:15378"/>
        <dbReference type="ChEBI" id="CHEBI:57540"/>
        <dbReference type="ChEBI" id="CHEBI:57595"/>
        <dbReference type="ChEBI" id="CHEBI:57699"/>
        <dbReference type="ChEBI" id="CHEBI:57945"/>
        <dbReference type="EC" id="1.1.1.23"/>
    </reaction>
</comment>
<dbReference type="Pfam" id="PF00815">
    <property type="entry name" value="Histidinol_dh"/>
    <property type="match status" value="1"/>
</dbReference>
<feature type="binding site" evidence="8 11">
    <location>
        <position position="214"/>
    </location>
    <ligand>
        <name>NAD(+)</name>
        <dbReference type="ChEBI" id="CHEBI:57540"/>
    </ligand>
</feature>
<dbReference type="InterPro" id="IPR012131">
    <property type="entry name" value="Hstdl_DH"/>
</dbReference>
<feature type="binding site" evidence="8 12">
    <location>
        <position position="361"/>
    </location>
    <ligand>
        <name>substrate</name>
    </ligand>
</feature>
<accession>A0A833M970</accession>
<evidence type="ECO:0000256" key="9">
    <source>
        <dbReference type="PIRNR" id="PIRNR000099"/>
    </source>
</evidence>
<dbReference type="PIRSF" id="PIRSF000099">
    <property type="entry name" value="Histidinol_dh"/>
    <property type="match status" value="1"/>
</dbReference>
<evidence type="ECO:0000313" key="16">
    <source>
        <dbReference type="Proteomes" id="UP000465601"/>
    </source>
</evidence>
<dbReference type="OrthoDB" id="9805269at2"/>
<dbReference type="InterPro" id="IPR016161">
    <property type="entry name" value="Ald_DH/histidinol_DH"/>
</dbReference>
<dbReference type="Proteomes" id="UP000465601">
    <property type="component" value="Unassembled WGS sequence"/>
</dbReference>
<keyword evidence="16" id="KW-1185">Reference proteome</keyword>
<reference evidence="15 16" key="1">
    <citation type="submission" date="2019-10" db="EMBL/GenBank/DDBJ databases">
        <title>Alkaliphilus serpentinus sp. nov. and Alkaliphilus pronyensis sp. nov., two novel anaerobic alkaliphilic species isolated from the serpentinized-hosted hydrothermal field of the Prony Bay (New Caledonia).</title>
        <authorList>
            <person name="Postec A."/>
        </authorList>
    </citation>
    <scope>NUCLEOTIDE SEQUENCE [LARGE SCALE GENOMIC DNA]</scope>
    <source>
        <strain evidence="15 16">LacT</strain>
    </source>
</reference>
<evidence type="ECO:0000256" key="4">
    <source>
        <dbReference type="ARBA" id="ARBA00022723"/>
    </source>
</evidence>
<dbReference type="GO" id="GO:0004399">
    <property type="term" value="F:histidinol dehydrogenase activity"/>
    <property type="evidence" value="ECO:0007669"/>
    <property type="project" value="UniProtKB-UniRule"/>
</dbReference>
<dbReference type="GO" id="GO:0000105">
    <property type="term" value="P:L-histidine biosynthetic process"/>
    <property type="evidence" value="ECO:0007669"/>
    <property type="project" value="UniProtKB-UniRule"/>
</dbReference>
<dbReference type="InterPro" id="IPR022695">
    <property type="entry name" value="Histidinol_DH_monofunct"/>
</dbReference>
<feature type="binding site" evidence="8 11">
    <location>
        <position position="191"/>
    </location>
    <ligand>
        <name>NAD(+)</name>
        <dbReference type="ChEBI" id="CHEBI:57540"/>
    </ligand>
</feature>
<feature type="binding site" evidence="8 12">
    <location>
        <position position="328"/>
    </location>
    <ligand>
        <name>substrate</name>
    </ligand>
</feature>
<dbReference type="Gene3D" id="1.20.5.1300">
    <property type="match status" value="1"/>
</dbReference>
<evidence type="ECO:0000256" key="5">
    <source>
        <dbReference type="ARBA" id="ARBA00022833"/>
    </source>
</evidence>
<dbReference type="PANTHER" id="PTHR21256:SF2">
    <property type="entry name" value="HISTIDINE BIOSYNTHESIS TRIFUNCTIONAL PROTEIN"/>
    <property type="match status" value="1"/>
</dbReference>
<feature type="binding site" evidence="8 13">
    <location>
        <position position="420"/>
    </location>
    <ligand>
        <name>Zn(2+)</name>
        <dbReference type="ChEBI" id="CHEBI:29105"/>
    </ligand>
</feature>
<keyword evidence="4 8" id="KW-0479">Metal-binding</keyword>
<keyword evidence="8 11" id="KW-0520">NAD</keyword>
<sequence length="432" mass="46989">MRITDGRKNNLTKVLNNIEAKRKMGTQGYRDAVEGIIAEVVNKGDEGLKTTTLRYDSIDLDVVGIRVSQSEIDEGWSRVDGDFKKALRKAIKNISSFHEKQREKSWFTSDVEGVILGQRVTPINRTGIYVPGGTAAYPSSVLMNGIPPLVARVKEVAMVTPPMANGEVNAGVLAAAKELGITEIYRIGGAQAIAALAYGTPTVKAVDKIVGPGNIYVATAKALVYGQVDIDMVAGPSEVLVIADKKANPVYVAADLLSQAEHDVLASAICITNDEELATRIEEEVMRQLEALERKEIARESIINNGEIILVETLEEAFWLSNGIAPEHLEICVEDPFQWLSYVKNAGAIFLGKYSPEALGDYIAGPNHVLPTNGTARFSSPLSVNDFVKKSSIIYYSKGALEEVKDEIMVMAQQEALTAHKNAIKVRFQENG</sequence>
<dbReference type="FunFam" id="3.40.50.1980:FF:000001">
    <property type="entry name" value="Histidinol dehydrogenase"/>
    <property type="match status" value="1"/>
</dbReference>
<dbReference type="PANTHER" id="PTHR21256">
    <property type="entry name" value="HISTIDINOL DEHYDROGENASE HDH"/>
    <property type="match status" value="1"/>
</dbReference>
<feature type="active site" description="Proton acceptor" evidence="8 10">
    <location>
        <position position="328"/>
    </location>
</feature>
<comment type="cofactor">
    <cofactor evidence="8 13">
        <name>Zn(2+)</name>
        <dbReference type="ChEBI" id="CHEBI:29105"/>
    </cofactor>
    <text evidence="8 13">Binds 1 zinc ion per subunit.</text>
</comment>
<name>A0A833M970_9FIRM</name>
<evidence type="ECO:0000256" key="13">
    <source>
        <dbReference type="PIRSR" id="PIRSR000099-4"/>
    </source>
</evidence>
<feature type="active site" description="Proton acceptor" evidence="8 10">
    <location>
        <position position="327"/>
    </location>
</feature>
<keyword evidence="5 8" id="KW-0862">Zinc</keyword>
<dbReference type="FunFam" id="3.40.50.1980:FF:000026">
    <property type="entry name" value="Histidinol dehydrogenase"/>
    <property type="match status" value="1"/>
</dbReference>
<evidence type="ECO:0000256" key="2">
    <source>
        <dbReference type="ARBA" id="ARBA00010178"/>
    </source>
</evidence>
<dbReference type="CDD" id="cd06572">
    <property type="entry name" value="Histidinol_dh"/>
    <property type="match status" value="1"/>
</dbReference>
<evidence type="ECO:0000256" key="10">
    <source>
        <dbReference type="PIRSR" id="PIRSR000099-1"/>
    </source>
</evidence>
<evidence type="ECO:0000256" key="8">
    <source>
        <dbReference type="HAMAP-Rule" id="MF_01024"/>
    </source>
</evidence>
<feature type="binding site" evidence="8 12">
    <location>
        <position position="420"/>
    </location>
    <ligand>
        <name>substrate</name>
    </ligand>
</feature>
<feature type="binding site" evidence="8 12">
    <location>
        <position position="262"/>
    </location>
    <ligand>
        <name>substrate</name>
    </ligand>
</feature>
<feature type="binding site" evidence="8 13">
    <location>
        <position position="259"/>
    </location>
    <ligand>
        <name>Zn(2+)</name>
        <dbReference type="ChEBI" id="CHEBI:29105"/>
    </ligand>
</feature>
<keyword evidence="6 8" id="KW-0560">Oxidoreductase</keyword>
<evidence type="ECO:0000256" key="7">
    <source>
        <dbReference type="ARBA" id="ARBA00049489"/>
    </source>
</evidence>
<comment type="similarity">
    <text evidence="2 8 9 14">Belongs to the histidinol dehydrogenase family.</text>
</comment>
<gene>
    <name evidence="8 15" type="primary">hisD</name>
    <name evidence="15" type="ORF">F8153_02055</name>
</gene>
<feature type="binding site" evidence="8 13">
    <location>
        <position position="262"/>
    </location>
    <ligand>
        <name>Zn(2+)</name>
        <dbReference type="ChEBI" id="CHEBI:29105"/>
    </ligand>
</feature>
<proteinExistence type="inferred from homology"/>
<keyword evidence="8" id="KW-0028">Amino-acid biosynthesis</keyword>
<keyword evidence="8" id="KW-0368">Histidine biosynthesis</keyword>
<dbReference type="SUPFAM" id="SSF53720">
    <property type="entry name" value="ALDH-like"/>
    <property type="match status" value="1"/>
</dbReference>
<dbReference type="EC" id="1.1.1.23" evidence="3 8"/>
<evidence type="ECO:0000256" key="11">
    <source>
        <dbReference type="PIRSR" id="PIRSR000099-2"/>
    </source>
</evidence>
<protein>
    <recommendedName>
        <fullName evidence="3 8">Histidinol dehydrogenase</fullName>
        <shortName evidence="8">HDH</shortName>
        <ecNumber evidence="3 8">1.1.1.23</ecNumber>
    </recommendedName>
</protein>
<dbReference type="GO" id="GO:0008270">
    <property type="term" value="F:zinc ion binding"/>
    <property type="evidence" value="ECO:0007669"/>
    <property type="project" value="UniProtKB-UniRule"/>
</dbReference>
<comment type="caution">
    <text evidence="15">The sequence shown here is derived from an EMBL/GenBank/DDBJ whole genome shotgun (WGS) entry which is preliminary data.</text>
</comment>
<comment type="function">
    <text evidence="1 8">Catalyzes the sequential NAD-dependent oxidations of L-histidinol to L-histidinaldehyde and then to L-histidine.</text>
</comment>
<evidence type="ECO:0000256" key="14">
    <source>
        <dbReference type="RuleBase" id="RU004175"/>
    </source>
</evidence>
<evidence type="ECO:0000256" key="12">
    <source>
        <dbReference type="PIRSR" id="PIRSR000099-3"/>
    </source>
</evidence>
<organism evidence="15 16">
    <name type="scientific">Alkaliphilus serpentinus</name>
    <dbReference type="NCBI Taxonomy" id="1482731"/>
    <lineage>
        <taxon>Bacteria</taxon>
        <taxon>Bacillati</taxon>
        <taxon>Bacillota</taxon>
        <taxon>Clostridia</taxon>
        <taxon>Peptostreptococcales</taxon>
        <taxon>Natronincolaceae</taxon>
        <taxon>Alkaliphilus</taxon>
    </lineage>
</organism>
<dbReference type="AlphaFoldDB" id="A0A833M970"/>
<feature type="binding site" evidence="8 13">
    <location>
        <position position="361"/>
    </location>
    <ligand>
        <name>Zn(2+)</name>
        <dbReference type="ChEBI" id="CHEBI:29105"/>
    </ligand>
</feature>
<dbReference type="InterPro" id="IPR001692">
    <property type="entry name" value="Histidinol_DH_CS"/>
</dbReference>
<feature type="binding site" evidence="8 11">
    <location>
        <position position="129"/>
    </location>
    <ligand>
        <name>NAD(+)</name>
        <dbReference type="ChEBI" id="CHEBI:57540"/>
    </ligand>
</feature>
<evidence type="ECO:0000313" key="15">
    <source>
        <dbReference type="EMBL" id="KAB3532722.1"/>
    </source>
</evidence>
<dbReference type="PROSITE" id="PS00611">
    <property type="entry name" value="HISOL_DEHYDROGENASE"/>
    <property type="match status" value="1"/>
</dbReference>
<feature type="binding site" evidence="8 12">
    <location>
        <position position="415"/>
    </location>
    <ligand>
        <name>substrate</name>
    </ligand>
</feature>
<dbReference type="EMBL" id="WBZB01000007">
    <property type="protein sequence ID" value="KAB3532722.1"/>
    <property type="molecule type" value="Genomic_DNA"/>
</dbReference>
<evidence type="ECO:0000256" key="1">
    <source>
        <dbReference type="ARBA" id="ARBA00003850"/>
    </source>
</evidence>
<dbReference type="GO" id="GO:0005829">
    <property type="term" value="C:cytosol"/>
    <property type="evidence" value="ECO:0007669"/>
    <property type="project" value="TreeGrafter"/>
</dbReference>
<dbReference type="GO" id="GO:0051287">
    <property type="term" value="F:NAD binding"/>
    <property type="evidence" value="ECO:0007669"/>
    <property type="project" value="InterPro"/>
</dbReference>
<dbReference type="HAMAP" id="MF_01024">
    <property type="entry name" value="HisD"/>
    <property type="match status" value="1"/>
</dbReference>
<dbReference type="PRINTS" id="PR00083">
    <property type="entry name" value="HOLDHDRGNASE"/>
</dbReference>
<evidence type="ECO:0000256" key="3">
    <source>
        <dbReference type="ARBA" id="ARBA00012965"/>
    </source>
</evidence>
<dbReference type="UniPathway" id="UPA00031">
    <property type="reaction ID" value="UER00014"/>
</dbReference>
<comment type="pathway">
    <text evidence="8">Amino-acid biosynthesis; L-histidine biosynthesis; L-histidine from 5-phospho-alpha-D-ribose 1-diphosphate: step 9/9.</text>
</comment>